<organism evidence="7 8">
    <name type="scientific">Rubrobacter tropicus</name>
    <dbReference type="NCBI Taxonomy" id="2653851"/>
    <lineage>
        <taxon>Bacteria</taxon>
        <taxon>Bacillati</taxon>
        <taxon>Actinomycetota</taxon>
        <taxon>Rubrobacteria</taxon>
        <taxon>Rubrobacterales</taxon>
        <taxon>Rubrobacteraceae</taxon>
        <taxon>Rubrobacter</taxon>
    </lineage>
</organism>
<feature type="transmembrane region" description="Helical" evidence="5">
    <location>
        <begin position="153"/>
        <end position="170"/>
    </location>
</feature>
<dbReference type="AlphaFoldDB" id="A0A6G8Q5N3"/>
<reference evidence="7 8" key="1">
    <citation type="submission" date="2019-10" db="EMBL/GenBank/DDBJ databases">
        <title>Rubrobacter sp nov SCSIO 52090 isolated from a deep-sea sediment in the South China Sea.</title>
        <authorList>
            <person name="Chen R.W."/>
        </authorList>
    </citation>
    <scope>NUCLEOTIDE SEQUENCE [LARGE SCALE GENOMIC DNA]</scope>
    <source>
        <strain evidence="7 8">SCSIO 52909</strain>
    </source>
</reference>
<dbReference type="PANTHER" id="PTHR30221">
    <property type="entry name" value="SMALL-CONDUCTANCE MECHANOSENSITIVE CHANNEL"/>
    <property type="match status" value="1"/>
</dbReference>
<keyword evidence="8" id="KW-1185">Reference proteome</keyword>
<name>A0A6G8Q5N3_9ACTN</name>
<dbReference type="Pfam" id="PF05552">
    <property type="entry name" value="MS_channel_1st_1"/>
    <property type="match status" value="1"/>
</dbReference>
<dbReference type="InterPro" id="IPR006685">
    <property type="entry name" value="MscS_channel_2nd"/>
</dbReference>
<dbReference type="Proteomes" id="UP000501452">
    <property type="component" value="Chromosome"/>
</dbReference>
<dbReference type="InterPro" id="IPR045275">
    <property type="entry name" value="MscS_archaea/bacteria_type"/>
</dbReference>
<keyword evidence="3 5" id="KW-1133">Transmembrane helix</keyword>
<evidence type="ECO:0000256" key="4">
    <source>
        <dbReference type="ARBA" id="ARBA00023136"/>
    </source>
</evidence>
<dbReference type="GO" id="GO:0008381">
    <property type="term" value="F:mechanosensitive monoatomic ion channel activity"/>
    <property type="evidence" value="ECO:0007669"/>
    <property type="project" value="InterPro"/>
</dbReference>
<evidence type="ECO:0000256" key="1">
    <source>
        <dbReference type="ARBA" id="ARBA00004370"/>
    </source>
</evidence>
<evidence type="ECO:0000313" key="8">
    <source>
        <dbReference type="Proteomes" id="UP000501452"/>
    </source>
</evidence>
<evidence type="ECO:0000256" key="3">
    <source>
        <dbReference type="ARBA" id="ARBA00022989"/>
    </source>
</evidence>
<evidence type="ECO:0000313" key="7">
    <source>
        <dbReference type="EMBL" id="QIN81781.1"/>
    </source>
</evidence>
<dbReference type="InterPro" id="IPR008910">
    <property type="entry name" value="MSC_TM_helix"/>
</dbReference>
<keyword evidence="4 5" id="KW-0472">Membrane</keyword>
<dbReference type="GO" id="GO:0016020">
    <property type="term" value="C:membrane"/>
    <property type="evidence" value="ECO:0007669"/>
    <property type="project" value="UniProtKB-SubCell"/>
</dbReference>
<evidence type="ECO:0000259" key="6">
    <source>
        <dbReference type="Pfam" id="PF00924"/>
    </source>
</evidence>
<feature type="transmembrane region" description="Helical" evidence="5">
    <location>
        <begin position="15"/>
        <end position="36"/>
    </location>
</feature>
<dbReference type="EMBL" id="CP045119">
    <property type="protein sequence ID" value="QIN81781.1"/>
    <property type="molecule type" value="Genomic_DNA"/>
</dbReference>
<dbReference type="Gene3D" id="2.30.30.60">
    <property type="match status" value="1"/>
</dbReference>
<keyword evidence="2 5" id="KW-0812">Transmembrane</keyword>
<sequence length="266" mass="27927">MSQAANDLFGTLAEFVPRLVGAVVVLLAALVAALLLQRLLARFLEGLGLDDLFDRTGAANSLWQLGYEGGPSRLLGIVLFWGVMLTGVAGSLSVLGLSSLESTMDQVVNLSGRALVALVILIAGIMSAGWLAELVAREAERSGLRGHNTFRRVVFTTIVAVTALIAASQLGLETYVIVLLAVVILATIGLVTALALGQGLALLSGNIAAGRYVQDGTEVGDVISVLDVEGTVEELGYASIAIRSEDGTLHRIPNRTLLENVVRKRN</sequence>
<dbReference type="RefSeq" id="WP_166173496.1">
    <property type="nucleotide sequence ID" value="NZ_CP045119.1"/>
</dbReference>
<gene>
    <name evidence="7" type="ORF">GBA63_03365</name>
</gene>
<dbReference type="SUPFAM" id="SSF50182">
    <property type="entry name" value="Sm-like ribonucleoproteins"/>
    <property type="match status" value="1"/>
</dbReference>
<proteinExistence type="predicted"/>
<dbReference type="PANTHER" id="PTHR30221:SF1">
    <property type="entry name" value="SMALL-CONDUCTANCE MECHANOSENSITIVE CHANNEL"/>
    <property type="match status" value="1"/>
</dbReference>
<evidence type="ECO:0000256" key="2">
    <source>
        <dbReference type="ARBA" id="ARBA00022692"/>
    </source>
</evidence>
<evidence type="ECO:0000256" key="5">
    <source>
        <dbReference type="SAM" id="Phobius"/>
    </source>
</evidence>
<accession>A0A6G8Q5N3</accession>
<dbReference type="InterPro" id="IPR023408">
    <property type="entry name" value="MscS_beta-dom_sf"/>
</dbReference>
<dbReference type="Pfam" id="PF00924">
    <property type="entry name" value="MS_channel_2nd"/>
    <property type="match status" value="1"/>
</dbReference>
<feature type="transmembrane region" description="Helical" evidence="5">
    <location>
        <begin position="114"/>
        <end position="132"/>
    </location>
</feature>
<feature type="transmembrane region" description="Helical" evidence="5">
    <location>
        <begin position="176"/>
        <end position="196"/>
    </location>
</feature>
<protein>
    <submittedName>
        <fullName evidence="7">Mechanosensitive ion channel</fullName>
    </submittedName>
</protein>
<dbReference type="InterPro" id="IPR010920">
    <property type="entry name" value="LSM_dom_sf"/>
</dbReference>
<feature type="domain" description="Mechanosensitive ion channel MscS" evidence="6">
    <location>
        <begin position="215"/>
        <end position="261"/>
    </location>
</feature>
<comment type="subcellular location">
    <subcellularLocation>
        <location evidence="1">Membrane</location>
    </subcellularLocation>
</comment>
<feature type="transmembrane region" description="Helical" evidence="5">
    <location>
        <begin position="74"/>
        <end position="94"/>
    </location>
</feature>
<dbReference type="KEGG" id="rub:GBA63_03365"/>